<reference evidence="11" key="2">
    <citation type="journal article" date="2007" name="PLoS Biol.">
        <title>Survey sequencing and comparative analysis of the elephant shark (Callorhinchus milii) genome.</title>
        <authorList>
            <person name="Venkatesh B."/>
            <person name="Kirkness E.F."/>
            <person name="Loh Y.H."/>
            <person name="Halpern A.L."/>
            <person name="Lee A.P."/>
            <person name="Johnson J."/>
            <person name="Dandona N."/>
            <person name="Viswanathan L.D."/>
            <person name="Tay A."/>
            <person name="Venter J.C."/>
            <person name="Strausberg R.L."/>
            <person name="Brenner S."/>
        </authorList>
    </citation>
    <scope>NUCLEOTIDE SEQUENCE [LARGE SCALE GENOMIC DNA]</scope>
</reference>
<dbReference type="KEGG" id="cmk:103186529"/>
<dbReference type="RefSeq" id="XP_042190416.1">
    <property type="nucleotide sequence ID" value="XM_042334482.1"/>
</dbReference>
<reference evidence="10" key="4">
    <citation type="submission" date="2025-05" db="UniProtKB">
        <authorList>
            <consortium name="Ensembl"/>
        </authorList>
    </citation>
    <scope>IDENTIFICATION</scope>
</reference>
<evidence type="ECO:0000256" key="6">
    <source>
        <dbReference type="ARBA" id="ARBA00023180"/>
    </source>
</evidence>
<dbReference type="Ensembl" id="ENSCMIT00000019102.1">
    <property type="protein sequence ID" value="ENSCMIP00000018748.1"/>
    <property type="gene ID" value="ENSCMIG00000008804.1"/>
</dbReference>
<accession>V9LCV2</accession>
<gene>
    <name evidence="10" type="primary">LOC103186529</name>
</gene>
<dbReference type="PANTHER" id="PTHR31870:SF2">
    <property type="entry name" value="CHROMOSOME 11 OPEN READING FRAME 87"/>
    <property type="match status" value="1"/>
</dbReference>
<evidence type="ECO:0000256" key="2">
    <source>
        <dbReference type="ARBA" id="ARBA00022692"/>
    </source>
</evidence>
<dbReference type="RefSeq" id="XP_042190417.1">
    <property type="nucleotide sequence ID" value="XM_042334483.1"/>
</dbReference>
<dbReference type="EMBL" id="JW877620">
    <property type="protein sequence ID" value="AFP10137.1"/>
    <property type="molecule type" value="mRNA"/>
</dbReference>
<dbReference type="Proteomes" id="UP000314986">
    <property type="component" value="Unassembled WGS sequence"/>
</dbReference>
<keyword evidence="11" id="KW-1185">Reference proteome</keyword>
<evidence type="ECO:0000313" key="11">
    <source>
        <dbReference type="Proteomes" id="UP000314986"/>
    </source>
</evidence>
<evidence type="ECO:0000256" key="3">
    <source>
        <dbReference type="ARBA" id="ARBA00022729"/>
    </source>
</evidence>
<keyword evidence="4 8" id="KW-1133">Transmembrane helix</keyword>
<dbReference type="AlphaFoldDB" id="V9LCV2"/>
<keyword evidence="3" id="KW-0732">Signal</keyword>
<comment type="subcellular location">
    <subcellularLocation>
        <location evidence="1">Membrane</location>
        <topology evidence="1">Single-pass type I membrane protein</topology>
    </subcellularLocation>
</comment>
<feature type="region of interest" description="Disordered" evidence="7">
    <location>
        <begin position="70"/>
        <end position="160"/>
    </location>
</feature>
<evidence type="ECO:0000256" key="4">
    <source>
        <dbReference type="ARBA" id="ARBA00022989"/>
    </source>
</evidence>
<feature type="compositionally biased region" description="Basic and acidic residues" evidence="7">
    <location>
        <begin position="79"/>
        <end position="90"/>
    </location>
</feature>
<dbReference type="GeneTree" id="ENSGT00390000012905"/>
<reference evidence="9 11" key="3">
    <citation type="journal article" date="2014" name="Nature">
        <title>Elephant shark genome provides unique insights into gnathostome evolution.</title>
        <authorList>
            <consortium name="International Elephant Shark Genome Sequencing Consortium"/>
            <person name="Venkatesh B."/>
            <person name="Lee A.P."/>
            <person name="Ravi V."/>
            <person name="Maurya A.K."/>
            <person name="Lian M.M."/>
            <person name="Swann J.B."/>
            <person name="Ohta Y."/>
            <person name="Flajnik M.F."/>
            <person name="Sutoh Y."/>
            <person name="Kasahara M."/>
            <person name="Hoon S."/>
            <person name="Gangu V."/>
            <person name="Roy S.W."/>
            <person name="Irimia M."/>
            <person name="Korzh V."/>
            <person name="Kondrychyn I."/>
            <person name="Lim Z.W."/>
            <person name="Tay B.H."/>
            <person name="Tohari S."/>
            <person name="Kong K.W."/>
            <person name="Ho S."/>
            <person name="Lorente-Galdos B."/>
            <person name="Quilez J."/>
            <person name="Marques-Bonet T."/>
            <person name="Raney B.J."/>
            <person name="Ingham P.W."/>
            <person name="Tay A."/>
            <person name="Hillier L.W."/>
            <person name="Minx P."/>
            <person name="Boehm T."/>
            <person name="Wilson R.K."/>
            <person name="Brenner S."/>
            <person name="Warren W.C."/>
        </authorList>
    </citation>
    <scope>NUCLEOTIDE SEQUENCE</scope>
    <source>
        <tissue evidence="9">Brain</tissue>
    </source>
</reference>
<evidence type="ECO:0000313" key="10">
    <source>
        <dbReference type="Ensembl" id="ENSCMIP00000018748.1"/>
    </source>
</evidence>
<feature type="compositionally biased region" description="Polar residues" evidence="7">
    <location>
        <begin position="122"/>
        <end position="132"/>
    </location>
</feature>
<feature type="transmembrane region" description="Helical" evidence="8">
    <location>
        <begin position="45"/>
        <end position="67"/>
    </location>
</feature>
<evidence type="ECO:0000256" key="1">
    <source>
        <dbReference type="ARBA" id="ARBA00004479"/>
    </source>
</evidence>
<dbReference type="InterPro" id="IPR037670">
    <property type="entry name" value="C11orf87"/>
</dbReference>
<dbReference type="RefSeq" id="XP_007903825.2">
    <property type="nucleotide sequence ID" value="XM_007905634.2"/>
</dbReference>
<name>V9LCV2_CALMI</name>
<dbReference type="GO" id="GO:0016020">
    <property type="term" value="C:membrane"/>
    <property type="evidence" value="ECO:0007669"/>
    <property type="project" value="UniProtKB-SubCell"/>
</dbReference>
<keyword evidence="6" id="KW-0325">Glycoprotein</keyword>
<organism evidence="9">
    <name type="scientific">Callorhinchus milii</name>
    <name type="common">Ghost shark</name>
    <dbReference type="NCBI Taxonomy" id="7868"/>
    <lineage>
        <taxon>Eukaryota</taxon>
        <taxon>Metazoa</taxon>
        <taxon>Chordata</taxon>
        <taxon>Craniata</taxon>
        <taxon>Vertebrata</taxon>
        <taxon>Chondrichthyes</taxon>
        <taxon>Holocephali</taxon>
        <taxon>Chimaeriformes</taxon>
        <taxon>Callorhinchidae</taxon>
        <taxon>Callorhinchus</taxon>
    </lineage>
</organism>
<dbReference type="PANTHER" id="PTHR31870">
    <property type="entry name" value="SI:DKEY-183I3.9-RELATED"/>
    <property type="match status" value="1"/>
</dbReference>
<keyword evidence="2 8" id="KW-0812">Transmembrane</keyword>
<protein>
    <submittedName>
        <fullName evidence="10">Si:dkey-35i13.1</fullName>
    </submittedName>
</protein>
<dbReference type="OrthoDB" id="9943854at2759"/>
<sequence>MGARIHKDLPLSLSSCAGNRNSSQSSNGTCATEVERLTQSFSATLVLIVLVTLIFGLIAVSLITFHFHKSKMKQRKMQRAQEEYERDHRSPPAAKGSSLEKGSVMVSPAPEAPADAHPFPNTPNKTHTTDSNCDPGIAPSVSDLRCTDNTRSPVSQSVVL</sequence>
<feature type="compositionally biased region" description="Polar residues" evidence="7">
    <location>
        <begin position="147"/>
        <end position="160"/>
    </location>
</feature>
<evidence type="ECO:0000256" key="5">
    <source>
        <dbReference type="ARBA" id="ARBA00023136"/>
    </source>
</evidence>
<dbReference type="OMA" id="HFHKRKM"/>
<reference evidence="11" key="1">
    <citation type="journal article" date="2006" name="Science">
        <title>Ancient noncoding elements conserved in the human genome.</title>
        <authorList>
            <person name="Venkatesh B."/>
            <person name="Kirkness E.F."/>
            <person name="Loh Y.H."/>
            <person name="Halpern A.L."/>
            <person name="Lee A.P."/>
            <person name="Johnson J."/>
            <person name="Dandona N."/>
            <person name="Viswanathan L.D."/>
            <person name="Tay A."/>
            <person name="Venter J.C."/>
            <person name="Strausberg R.L."/>
            <person name="Brenner S."/>
        </authorList>
    </citation>
    <scope>NUCLEOTIDE SEQUENCE [LARGE SCALE GENOMIC DNA]</scope>
</reference>
<dbReference type="GeneID" id="103186529"/>
<evidence type="ECO:0000256" key="7">
    <source>
        <dbReference type="SAM" id="MobiDB-lite"/>
    </source>
</evidence>
<keyword evidence="5 8" id="KW-0472">Membrane</keyword>
<proteinExistence type="evidence at transcript level"/>
<evidence type="ECO:0000256" key="8">
    <source>
        <dbReference type="SAM" id="Phobius"/>
    </source>
</evidence>
<evidence type="ECO:0000313" key="9">
    <source>
        <dbReference type="EMBL" id="AFP10137.1"/>
    </source>
</evidence>